<organism evidence="2 3">
    <name type="scientific">Pleuronectes platessa</name>
    <name type="common">European plaice</name>
    <dbReference type="NCBI Taxonomy" id="8262"/>
    <lineage>
        <taxon>Eukaryota</taxon>
        <taxon>Metazoa</taxon>
        <taxon>Chordata</taxon>
        <taxon>Craniata</taxon>
        <taxon>Vertebrata</taxon>
        <taxon>Euteleostomi</taxon>
        <taxon>Actinopterygii</taxon>
        <taxon>Neopterygii</taxon>
        <taxon>Teleostei</taxon>
        <taxon>Neoteleostei</taxon>
        <taxon>Acanthomorphata</taxon>
        <taxon>Carangaria</taxon>
        <taxon>Pleuronectiformes</taxon>
        <taxon>Pleuronectoidei</taxon>
        <taxon>Pleuronectidae</taxon>
        <taxon>Pleuronectes</taxon>
    </lineage>
</organism>
<dbReference type="EMBL" id="CADEAL010000270">
    <property type="protein sequence ID" value="CAB1417594.1"/>
    <property type="molecule type" value="Genomic_DNA"/>
</dbReference>
<sequence length="179" mass="21283">MANWKNHVRAGLQQRDQTEKLPHVGVFTTLSQLEERFEIRKQILDDVQCNSSERNGVEAGKILHLQLRETEHLSEKLSQTLSDLTTVLYLKEAELQYWQSRVSQYRQEAHTLAKGNNTLKARREKDELLQRWMEEKREEADRMNKNNDAQERWQHLAKQMKKHLQQQEKEKSLLVDASH</sequence>
<feature type="compositionally biased region" description="Basic and acidic residues" evidence="1">
    <location>
        <begin position="136"/>
        <end position="154"/>
    </location>
</feature>
<proteinExistence type="predicted"/>
<name>A0A9N7TS39_PLEPL</name>
<feature type="region of interest" description="Disordered" evidence="1">
    <location>
        <begin position="136"/>
        <end position="179"/>
    </location>
</feature>
<protein>
    <submittedName>
        <fullName evidence="2">Uncharacterized protein</fullName>
    </submittedName>
</protein>
<feature type="compositionally biased region" description="Basic and acidic residues" evidence="1">
    <location>
        <begin position="165"/>
        <end position="179"/>
    </location>
</feature>
<gene>
    <name evidence="2" type="ORF">PLEPLA_LOCUS5413</name>
</gene>
<dbReference type="AlphaFoldDB" id="A0A9N7TS39"/>
<reference evidence="2" key="1">
    <citation type="submission" date="2020-03" db="EMBL/GenBank/DDBJ databases">
        <authorList>
            <person name="Weist P."/>
        </authorList>
    </citation>
    <scope>NUCLEOTIDE SEQUENCE</scope>
</reference>
<comment type="caution">
    <text evidence="2">The sequence shown here is derived from an EMBL/GenBank/DDBJ whole genome shotgun (WGS) entry which is preliminary data.</text>
</comment>
<accession>A0A9N7TS39</accession>
<dbReference type="Proteomes" id="UP001153269">
    <property type="component" value="Unassembled WGS sequence"/>
</dbReference>
<evidence type="ECO:0000313" key="3">
    <source>
        <dbReference type="Proteomes" id="UP001153269"/>
    </source>
</evidence>
<evidence type="ECO:0000256" key="1">
    <source>
        <dbReference type="SAM" id="MobiDB-lite"/>
    </source>
</evidence>
<keyword evidence="3" id="KW-1185">Reference proteome</keyword>
<evidence type="ECO:0000313" key="2">
    <source>
        <dbReference type="EMBL" id="CAB1417594.1"/>
    </source>
</evidence>